<dbReference type="InterPro" id="IPR044492">
    <property type="entry name" value="P_typ_ATPase_HD_dom"/>
</dbReference>
<dbReference type="SFLD" id="SFLDS00003">
    <property type="entry name" value="Haloacid_Dehalogenase"/>
    <property type="match status" value="1"/>
</dbReference>
<dbReference type="GO" id="GO:0005886">
    <property type="term" value="C:plasma membrane"/>
    <property type="evidence" value="ECO:0007669"/>
    <property type="project" value="UniProtKB-SubCell"/>
</dbReference>
<keyword evidence="5 11" id="KW-0479">Metal-binding</keyword>
<dbReference type="SUPFAM" id="SSF81665">
    <property type="entry name" value="Calcium ATPase, transmembrane domain M"/>
    <property type="match status" value="1"/>
</dbReference>
<evidence type="ECO:0000256" key="6">
    <source>
        <dbReference type="ARBA" id="ARBA00022967"/>
    </source>
</evidence>
<feature type="transmembrane region" description="Helical" evidence="11">
    <location>
        <begin position="578"/>
        <end position="597"/>
    </location>
</feature>
<dbReference type="InterPro" id="IPR023299">
    <property type="entry name" value="ATPase_P-typ_cyto_dom_N"/>
</dbReference>
<dbReference type="SFLD" id="SFLDF00027">
    <property type="entry name" value="p-type_atpase"/>
    <property type="match status" value="1"/>
</dbReference>
<dbReference type="PANTHER" id="PTHR48085:SF5">
    <property type="entry name" value="CADMIUM_ZINC-TRANSPORTING ATPASE HMA4-RELATED"/>
    <property type="match status" value="1"/>
</dbReference>
<keyword evidence="11" id="KW-0067">ATP-binding</keyword>
<evidence type="ECO:0000256" key="1">
    <source>
        <dbReference type="ARBA" id="ARBA00004651"/>
    </source>
</evidence>
<keyword evidence="14" id="KW-1185">Reference proteome</keyword>
<dbReference type="SUPFAM" id="SSF81653">
    <property type="entry name" value="Calcium ATPase, transduction domain A"/>
    <property type="match status" value="1"/>
</dbReference>
<dbReference type="InterPro" id="IPR051014">
    <property type="entry name" value="Cation_Transport_ATPase_IB"/>
</dbReference>
<evidence type="ECO:0000313" key="13">
    <source>
        <dbReference type="EMBL" id="OLU40974.1"/>
    </source>
</evidence>
<evidence type="ECO:0000256" key="4">
    <source>
        <dbReference type="ARBA" id="ARBA00022692"/>
    </source>
</evidence>
<dbReference type="Proteomes" id="UP000186341">
    <property type="component" value="Unassembled WGS sequence"/>
</dbReference>
<dbReference type="InterPro" id="IPR059000">
    <property type="entry name" value="ATPase_P-type_domA"/>
</dbReference>
<feature type="transmembrane region" description="Helical" evidence="11">
    <location>
        <begin position="603"/>
        <end position="621"/>
    </location>
</feature>
<feature type="transmembrane region" description="Helical" evidence="11">
    <location>
        <begin position="35"/>
        <end position="52"/>
    </location>
</feature>
<dbReference type="PANTHER" id="PTHR48085">
    <property type="entry name" value="CADMIUM/ZINC-TRANSPORTING ATPASE HMA2-RELATED"/>
    <property type="match status" value="1"/>
</dbReference>
<evidence type="ECO:0000256" key="9">
    <source>
        <dbReference type="ARBA" id="ARBA00039103"/>
    </source>
</evidence>
<reference evidence="13 14" key="1">
    <citation type="submission" date="2016-11" db="EMBL/GenBank/DDBJ databases">
        <title>Description of two novel members of the family Erysipelotrichaceae: Ileibacterium lipovorans gen. nov., sp. nov. and Dubosiella newyorkensis, gen. nov., sp. nov.</title>
        <authorList>
            <person name="Cox L.M."/>
            <person name="Sohn J."/>
            <person name="Tyrrell K.L."/>
            <person name="Citron D.M."/>
            <person name="Lawson P.A."/>
            <person name="Patel N.B."/>
            <person name="Iizumi T."/>
            <person name="Perez-Perez G.I."/>
            <person name="Goldstein E.J."/>
            <person name="Blaser M.J."/>
        </authorList>
    </citation>
    <scope>NUCLEOTIDE SEQUENCE [LARGE SCALE GENOMIC DNA]</scope>
    <source>
        <strain evidence="13 14">NYU-BL-A3</strain>
    </source>
</reference>
<evidence type="ECO:0000256" key="5">
    <source>
        <dbReference type="ARBA" id="ARBA00022723"/>
    </source>
</evidence>
<comment type="caution">
    <text evidence="13">The sequence shown here is derived from an EMBL/GenBank/DDBJ whole genome shotgun (WGS) entry which is preliminary data.</text>
</comment>
<evidence type="ECO:0000256" key="10">
    <source>
        <dbReference type="ARBA" id="ARBA00049338"/>
    </source>
</evidence>
<dbReference type="InterPro" id="IPR023214">
    <property type="entry name" value="HAD_sf"/>
</dbReference>
<keyword evidence="11" id="KW-0547">Nucleotide-binding</keyword>
<keyword evidence="4 11" id="KW-0812">Transmembrane</keyword>
<dbReference type="EC" id="7.2.2.21" evidence="9"/>
<proteinExistence type="inferred from homology"/>
<dbReference type="InterPro" id="IPR018303">
    <property type="entry name" value="ATPase_P-typ_P_site"/>
</dbReference>
<comment type="catalytic activity">
    <reaction evidence="10">
        <text>Cd(2+)(in) + ATP + H2O = Cd(2+)(out) + ADP + phosphate + H(+)</text>
        <dbReference type="Rhea" id="RHEA:12132"/>
        <dbReference type="ChEBI" id="CHEBI:15377"/>
        <dbReference type="ChEBI" id="CHEBI:15378"/>
        <dbReference type="ChEBI" id="CHEBI:30616"/>
        <dbReference type="ChEBI" id="CHEBI:43474"/>
        <dbReference type="ChEBI" id="CHEBI:48775"/>
        <dbReference type="ChEBI" id="CHEBI:456216"/>
        <dbReference type="EC" id="7.2.2.21"/>
    </reaction>
</comment>
<dbReference type="AlphaFoldDB" id="A0A1U7NHD5"/>
<dbReference type="FunFam" id="2.70.150.10:FF:000002">
    <property type="entry name" value="Copper-transporting ATPase 1, putative"/>
    <property type="match status" value="1"/>
</dbReference>
<dbReference type="EMBL" id="MPJW01000093">
    <property type="protein sequence ID" value="OLU40974.1"/>
    <property type="molecule type" value="Genomic_DNA"/>
</dbReference>
<keyword evidence="3" id="KW-0104">Cadmium</keyword>
<keyword evidence="6" id="KW-1278">Translocase</keyword>
<dbReference type="GO" id="GO:0008551">
    <property type="term" value="F:P-type cadmium transporter activity"/>
    <property type="evidence" value="ECO:0007669"/>
    <property type="project" value="UniProtKB-EC"/>
</dbReference>
<sequence>MTKKQKKNLRRILIAAAGYVLAVLVSAIWQIPELVRFILFFLVYLYISWDVLRKTLMNIRAKDFMDENFLMAVASFGAMALGEYPEAVAVMLFYQVGEWFQSYALERSRKNIADLMDIRPDYANLEKNGEIEEVDPEEVVVGDIIVIQPGERVPLDGTVIEGNSTLDTAALTGESVPRGIHPGQEVISGCINQSGVLKVKVTKAFGESTVSRILDLVENATDKKSRSEQFITKFARIYTPVVVYSAIALAIIPSLITGQWSTWIYRALEFLVISCPCALVISVPLSFFGGIGAASKNGILVKGSSYLQDLAEVKTMVFDKTGTLTHGTFEVTNIISENPAVNTDQLLNLCAKAESFSSHPIALSILNAAKKAGLTDPKAGVENVEEIAGKGLKATVDGKVVACGNEKLMSLLNIGHDVLPAGSGFGTNVYIAVDGIFAGMIEVADEPKEDAKVVFDLLRKEGVERFIMLTGDSETVARAVASKAGIDEVHAKLLPEQKVDELEKILESSKNGKTAYIGDGINDAPVLTRADIGIAMGGLGSDAAIEAADIVLMDDQLSGLYKADQISKKTLSIAYQNIVFAIGIKVLMLVLGALGIVNMWGAVFADVGVSVLCILNSIRIIRYAPKTVR</sequence>
<evidence type="ECO:0000256" key="3">
    <source>
        <dbReference type="ARBA" id="ARBA00022539"/>
    </source>
</evidence>
<dbReference type="PROSITE" id="PS00154">
    <property type="entry name" value="ATPASE_E1_E2"/>
    <property type="match status" value="1"/>
</dbReference>
<evidence type="ECO:0000259" key="12">
    <source>
        <dbReference type="Pfam" id="PF00122"/>
    </source>
</evidence>
<dbReference type="SFLD" id="SFLDG00002">
    <property type="entry name" value="C1.7:_P-type_atpase_like"/>
    <property type="match status" value="1"/>
</dbReference>
<evidence type="ECO:0000256" key="11">
    <source>
        <dbReference type="RuleBase" id="RU362081"/>
    </source>
</evidence>
<keyword evidence="7 11" id="KW-1133">Transmembrane helix</keyword>
<dbReference type="InterPro" id="IPR001757">
    <property type="entry name" value="P_typ_ATPase"/>
</dbReference>
<feature type="transmembrane region" description="Helical" evidence="11">
    <location>
        <begin position="234"/>
        <end position="256"/>
    </location>
</feature>
<evidence type="ECO:0000256" key="8">
    <source>
        <dbReference type="ARBA" id="ARBA00023136"/>
    </source>
</evidence>
<dbReference type="SUPFAM" id="SSF56784">
    <property type="entry name" value="HAD-like"/>
    <property type="match status" value="1"/>
</dbReference>
<feature type="transmembrane region" description="Helical" evidence="11">
    <location>
        <begin position="268"/>
        <end position="294"/>
    </location>
</feature>
<dbReference type="InterPro" id="IPR036412">
    <property type="entry name" value="HAD-like_sf"/>
</dbReference>
<dbReference type="GO" id="GO:0046872">
    <property type="term" value="F:metal ion binding"/>
    <property type="evidence" value="ECO:0007669"/>
    <property type="project" value="UniProtKB-KW"/>
</dbReference>
<feature type="domain" description="P-type ATPase A" evidence="12">
    <location>
        <begin position="119"/>
        <end position="218"/>
    </location>
</feature>
<dbReference type="GO" id="GO:0005524">
    <property type="term" value="F:ATP binding"/>
    <property type="evidence" value="ECO:0007669"/>
    <property type="project" value="UniProtKB-UniRule"/>
</dbReference>
<dbReference type="InterPro" id="IPR008250">
    <property type="entry name" value="ATPase_P-typ_transduc_dom_A_sf"/>
</dbReference>
<dbReference type="Pfam" id="PF00702">
    <property type="entry name" value="Hydrolase"/>
    <property type="match status" value="1"/>
</dbReference>
<organism evidence="13 14">
    <name type="scientific">Ileibacterium valens</name>
    <dbReference type="NCBI Taxonomy" id="1862668"/>
    <lineage>
        <taxon>Bacteria</taxon>
        <taxon>Bacillati</taxon>
        <taxon>Bacillota</taxon>
        <taxon>Erysipelotrichia</taxon>
        <taxon>Erysipelotrichales</taxon>
        <taxon>Erysipelotrichaceae</taxon>
        <taxon>Ileibacterium</taxon>
    </lineage>
</organism>
<dbReference type="GeneID" id="82202378"/>
<dbReference type="PRINTS" id="PR00941">
    <property type="entry name" value="CDATPASE"/>
</dbReference>
<feature type="transmembrane region" description="Helical" evidence="11">
    <location>
        <begin position="12"/>
        <end position="29"/>
    </location>
</feature>
<evidence type="ECO:0000256" key="7">
    <source>
        <dbReference type="ARBA" id="ARBA00022989"/>
    </source>
</evidence>
<evidence type="ECO:0000313" key="14">
    <source>
        <dbReference type="Proteomes" id="UP000186341"/>
    </source>
</evidence>
<dbReference type="Gene3D" id="3.40.1110.10">
    <property type="entry name" value="Calcium-transporting ATPase, cytoplasmic domain N"/>
    <property type="match status" value="1"/>
</dbReference>
<dbReference type="NCBIfam" id="TIGR01512">
    <property type="entry name" value="ATPase-IB2_Cd"/>
    <property type="match status" value="1"/>
</dbReference>
<dbReference type="Gene3D" id="2.70.150.10">
    <property type="entry name" value="Calcium-transporting ATPase, cytoplasmic transduction domain A"/>
    <property type="match status" value="1"/>
</dbReference>
<dbReference type="Pfam" id="PF00122">
    <property type="entry name" value="E1-E2_ATPase"/>
    <property type="match status" value="1"/>
</dbReference>
<comment type="similarity">
    <text evidence="2 11">Belongs to the cation transport ATPase (P-type) (TC 3.A.3) family. Type IB subfamily.</text>
</comment>
<evidence type="ECO:0000256" key="2">
    <source>
        <dbReference type="ARBA" id="ARBA00006024"/>
    </source>
</evidence>
<dbReference type="NCBIfam" id="TIGR01525">
    <property type="entry name" value="ATPase-IB_hvy"/>
    <property type="match status" value="1"/>
</dbReference>
<comment type="subcellular location">
    <subcellularLocation>
        <location evidence="1">Cell membrane</location>
        <topology evidence="1">Multi-pass membrane protein</topology>
    </subcellularLocation>
</comment>
<dbReference type="InterPro" id="IPR023298">
    <property type="entry name" value="ATPase_P-typ_TM_dom_sf"/>
</dbReference>
<name>A0A1U7NHD5_9FIRM</name>
<dbReference type="GO" id="GO:0016887">
    <property type="term" value="F:ATP hydrolysis activity"/>
    <property type="evidence" value="ECO:0007669"/>
    <property type="project" value="InterPro"/>
</dbReference>
<keyword evidence="8 11" id="KW-0472">Membrane</keyword>
<gene>
    <name evidence="13" type="ORF">BO222_04000</name>
</gene>
<dbReference type="Gene3D" id="3.40.50.1000">
    <property type="entry name" value="HAD superfamily/HAD-like"/>
    <property type="match status" value="1"/>
</dbReference>
<dbReference type="InterPro" id="IPR027256">
    <property type="entry name" value="P-typ_ATPase_IB"/>
</dbReference>
<dbReference type="RefSeq" id="WP_075818582.1">
    <property type="nucleotide sequence ID" value="NZ_CAJUTZ010000042.1"/>
</dbReference>
<dbReference type="PRINTS" id="PR00119">
    <property type="entry name" value="CATATPASE"/>
</dbReference>
<dbReference type="NCBIfam" id="TIGR01494">
    <property type="entry name" value="ATPase_P-type"/>
    <property type="match status" value="1"/>
</dbReference>
<protein>
    <recommendedName>
        <fullName evidence="9">Cd(2+)-exporting ATPase</fullName>
        <ecNumber evidence="9">7.2.2.21</ecNumber>
    </recommendedName>
</protein>
<accession>A0A1U7NHD5</accession>
<dbReference type="OrthoDB" id="9760364at2"/>
<keyword evidence="11" id="KW-1003">Cell membrane</keyword>